<keyword evidence="9" id="KW-0256">Endoplasmic reticulum</keyword>
<keyword evidence="12" id="KW-0458">Lysosome</keyword>
<evidence type="ECO:0000313" key="19">
    <source>
        <dbReference type="EMBL" id="GCC17927.1"/>
    </source>
</evidence>
<evidence type="ECO:0000256" key="1">
    <source>
        <dbReference type="ARBA" id="ARBA00004227"/>
    </source>
</evidence>
<comment type="catalytic activity">
    <reaction evidence="15">
        <text>an adenylyl-uridine-RNA = a 3'-end 2',3'-cyclophospho-AMP-RNA + a 5'-end dephospho-uridine-RNA</text>
        <dbReference type="Rhea" id="RHEA:81383"/>
        <dbReference type="Rhea" id="RHEA-COMP:17356"/>
        <dbReference type="Rhea" id="RHEA-COMP:19675"/>
        <dbReference type="Rhea" id="RHEA-COMP:19676"/>
        <dbReference type="ChEBI" id="CHEBI:173224"/>
        <dbReference type="ChEBI" id="CHEBI:231879"/>
        <dbReference type="ChEBI" id="CHEBI:231881"/>
    </reaction>
    <physiologicalReaction direction="left-to-right" evidence="15">
        <dbReference type="Rhea" id="RHEA:81384"/>
    </physiologicalReaction>
</comment>
<reference evidence="19 20" key="1">
    <citation type="journal article" date="2018" name="Nat. Ecol. Evol.">
        <title>Shark genomes provide insights into elasmobranch evolution and the origin of vertebrates.</title>
        <authorList>
            <person name="Hara Y"/>
            <person name="Yamaguchi K"/>
            <person name="Onimaru K"/>
            <person name="Kadota M"/>
            <person name="Koyanagi M"/>
            <person name="Keeley SD"/>
            <person name="Tatsumi K"/>
            <person name="Tanaka K"/>
            <person name="Motone F"/>
            <person name="Kageyama Y"/>
            <person name="Nozu R"/>
            <person name="Adachi N"/>
            <person name="Nishimura O"/>
            <person name="Nakagawa R"/>
            <person name="Tanegashima C"/>
            <person name="Kiyatake I"/>
            <person name="Matsumoto R"/>
            <person name="Murakumo K"/>
            <person name="Nishida K"/>
            <person name="Terakita A"/>
            <person name="Kuratani S"/>
            <person name="Sato K"/>
            <person name="Hyodo S Kuraku.S."/>
        </authorList>
    </citation>
    <scope>NUCLEOTIDE SEQUENCE [LARGE SCALE GENOMIC DNA]</scope>
</reference>
<evidence type="ECO:0000256" key="5">
    <source>
        <dbReference type="ARBA" id="ARBA00022525"/>
    </source>
</evidence>
<feature type="active site" evidence="16">
    <location>
        <position position="123"/>
    </location>
</feature>
<gene>
    <name evidence="19" type="ORF">chiPu_0017735</name>
</gene>
<evidence type="ECO:0000256" key="11">
    <source>
        <dbReference type="ARBA" id="ARBA00023180"/>
    </source>
</evidence>
<evidence type="ECO:0000256" key="8">
    <source>
        <dbReference type="ARBA" id="ARBA00022801"/>
    </source>
</evidence>
<proteinExistence type="inferred from homology"/>
<evidence type="ECO:0000256" key="13">
    <source>
        <dbReference type="ARBA" id="ARBA00023239"/>
    </source>
</evidence>
<dbReference type="Pfam" id="PF00445">
    <property type="entry name" value="Ribonuclease_T2"/>
    <property type="match status" value="1"/>
</dbReference>
<dbReference type="InterPro" id="IPR018188">
    <property type="entry name" value="RNase_T2_His_AS_1"/>
</dbReference>
<dbReference type="AlphaFoldDB" id="A0A401RII1"/>
<keyword evidence="11" id="KW-0325">Glycoprotein</keyword>
<keyword evidence="20" id="KW-1185">Reference proteome</keyword>
<evidence type="ECO:0000256" key="7">
    <source>
        <dbReference type="ARBA" id="ARBA00022759"/>
    </source>
</evidence>
<evidence type="ECO:0000256" key="15">
    <source>
        <dbReference type="ARBA" id="ARBA00052670"/>
    </source>
</evidence>
<keyword evidence="5" id="KW-0964">Secreted</keyword>
<evidence type="ECO:0000256" key="18">
    <source>
        <dbReference type="SAM" id="Phobius"/>
    </source>
</evidence>
<feature type="transmembrane region" description="Helical" evidence="18">
    <location>
        <begin position="12"/>
        <end position="29"/>
    </location>
</feature>
<dbReference type="GO" id="GO:0005788">
    <property type="term" value="C:endoplasmic reticulum lumen"/>
    <property type="evidence" value="ECO:0007669"/>
    <property type="project" value="UniProtKB-SubCell"/>
</dbReference>
<evidence type="ECO:0000256" key="10">
    <source>
        <dbReference type="ARBA" id="ARBA00023157"/>
    </source>
</evidence>
<keyword evidence="7" id="KW-0255">Endonuclease</keyword>
<keyword evidence="6" id="KW-0540">Nuclease</keyword>
<evidence type="ECO:0000256" key="14">
    <source>
        <dbReference type="ARBA" id="ARBA00051280"/>
    </source>
</evidence>
<dbReference type="InterPro" id="IPR033130">
    <property type="entry name" value="RNase_T2_His_AS_2"/>
</dbReference>
<dbReference type="GO" id="GO:0005576">
    <property type="term" value="C:extracellular region"/>
    <property type="evidence" value="ECO:0007669"/>
    <property type="project" value="UniProtKB-SubCell"/>
</dbReference>
<keyword evidence="18" id="KW-1133">Transmembrane helix</keyword>
<dbReference type="Proteomes" id="UP000287033">
    <property type="component" value="Unassembled WGS sequence"/>
</dbReference>
<keyword evidence="18" id="KW-0812">Transmembrane</keyword>
<organism evidence="19 20">
    <name type="scientific">Chiloscyllium punctatum</name>
    <name type="common">Brownbanded bambooshark</name>
    <name type="synonym">Hemiscyllium punctatum</name>
    <dbReference type="NCBI Taxonomy" id="137246"/>
    <lineage>
        <taxon>Eukaryota</taxon>
        <taxon>Metazoa</taxon>
        <taxon>Chordata</taxon>
        <taxon>Craniata</taxon>
        <taxon>Vertebrata</taxon>
        <taxon>Chondrichthyes</taxon>
        <taxon>Elasmobranchii</taxon>
        <taxon>Galeomorphii</taxon>
        <taxon>Galeoidea</taxon>
        <taxon>Orectolobiformes</taxon>
        <taxon>Hemiscylliidae</taxon>
        <taxon>Chiloscyllium</taxon>
    </lineage>
</organism>
<dbReference type="InterPro" id="IPR001568">
    <property type="entry name" value="RNase_T2-like"/>
</dbReference>
<evidence type="ECO:0000256" key="2">
    <source>
        <dbReference type="ARBA" id="ARBA00004319"/>
    </source>
</evidence>
<evidence type="ECO:0000256" key="3">
    <source>
        <dbReference type="ARBA" id="ARBA00004613"/>
    </source>
</evidence>
<feature type="active site" evidence="16">
    <location>
        <position position="119"/>
    </location>
</feature>
<evidence type="ECO:0000256" key="17">
    <source>
        <dbReference type="RuleBase" id="RU004328"/>
    </source>
</evidence>
<dbReference type="PROSITE" id="PS00530">
    <property type="entry name" value="RNASE_T2_1"/>
    <property type="match status" value="1"/>
</dbReference>
<dbReference type="GO" id="GO:0006401">
    <property type="term" value="P:RNA catabolic process"/>
    <property type="evidence" value="ECO:0007669"/>
    <property type="project" value="TreeGrafter"/>
</dbReference>
<dbReference type="CDD" id="cd01061">
    <property type="entry name" value="RNase_T2_euk"/>
    <property type="match status" value="1"/>
</dbReference>
<name>A0A401RII1_CHIPU</name>
<dbReference type="OrthoDB" id="435754at2759"/>
<evidence type="ECO:0000256" key="16">
    <source>
        <dbReference type="PIRSR" id="PIRSR633697-1"/>
    </source>
</evidence>
<comment type="caution">
    <text evidence="19">The sequence shown here is derived from an EMBL/GenBank/DDBJ whole genome shotgun (WGS) entry which is preliminary data.</text>
</comment>
<dbReference type="PANTHER" id="PTHR11240">
    <property type="entry name" value="RIBONUCLEASE T2"/>
    <property type="match status" value="1"/>
</dbReference>
<dbReference type="GO" id="GO:0043202">
    <property type="term" value="C:lysosomal lumen"/>
    <property type="evidence" value="ECO:0007669"/>
    <property type="project" value="UniProtKB-SubCell"/>
</dbReference>
<comment type="subcellular location">
    <subcellularLocation>
        <location evidence="2">Endoplasmic reticulum lumen</location>
    </subcellularLocation>
    <subcellularLocation>
        <location evidence="1">Lysosome lumen</location>
    </subcellularLocation>
    <subcellularLocation>
        <location evidence="3">Secreted</location>
    </subcellularLocation>
</comment>
<feature type="active site" evidence="16">
    <location>
        <position position="72"/>
    </location>
</feature>
<dbReference type="GO" id="GO:0003723">
    <property type="term" value="F:RNA binding"/>
    <property type="evidence" value="ECO:0007669"/>
    <property type="project" value="InterPro"/>
</dbReference>
<dbReference type="InterPro" id="IPR036430">
    <property type="entry name" value="RNase_T2-like_sf"/>
</dbReference>
<evidence type="ECO:0000313" key="20">
    <source>
        <dbReference type="Proteomes" id="UP000287033"/>
    </source>
</evidence>
<protein>
    <submittedName>
        <fullName evidence="19">Uncharacterized protein</fullName>
    </submittedName>
</protein>
<keyword evidence="10" id="KW-1015">Disulfide bond</keyword>
<keyword evidence="8" id="KW-0378">Hydrolase</keyword>
<evidence type="ECO:0000256" key="9">
    <source>
        <dbReference type="ARBA" id="ARBA00022824"/>
    </source>
</evidence>
<evidence type="ECO:0000256" key="4">
    <source>
        <dbReference type="ARBA" id="ARBA00007469"/>
    </source>
</evidence>
<evidence type="ECO:0000256" key="6">
    <source>
        <dbReference type="ARBA" id="ARBA00022722"/>
    </source>
</evidence>
<dbReference type="InterPro" id="IPR033697">
    <property type="entry name" value="Ribonuclease_T2_eukaryotic"/>
</dbReference>
<dbReference type="PROSITE" id="PS00531">
    <property type="entry name" value="RNASE_T2_2"/>
    <property type="match status" value="1"/>
</dbReference>
<dbReference type="OMA" id="TNCHIGS"/>
<dbReference type="EMBL" id="BEZZ01001361">
    <property type="protein sequence ID" value="GCC17927.1"/>
    <property type="molecule type" value="Genomic_DNA"/>
</dbReference>
<keyword evidence="18" id="KW-0472">Membrane</keyword>
<dbReference type="STRING" id="137246.A0A401RII1"/>
<dbReference type="SUPFAM" id="SSF55895">
    <property type="entry name" value="Ribonuclease Rh-like"/>
    <property type="match status" value="1"/>
</dbReference>
<keyword evidence="13" id="KW-0456">Lyase</keyword>
<comment type="similarity">
    <text evidence="4 17">Belongs to the RNase T2 family.</text>
</comment>
<dbReference type="GO" id="GO:0016787">
    <property type="term" value="F:hydrolase activity"/>
    <property type="evidence" value="ECO:0007669"/>
    <property type="project" value="UniProtKB-KW"/>
</dbReference>
<dbReference type="PANTHER" id="PTHR11240:SF22">
    <property type="entry name" value="RIBONUCLEASE T2"/>
    <property type="match status" value="1"/>
</dbReference>
<dbReference type="FunFam" id="3.90.730.10:FF:000001">
    <property type="entry name" value="Ribonuclease T2"/>
    <property type="match status" value="1"/>
</dbReference>
<dbReference type="GO" id="GO:0033897">
    <property type="term" value="F:ribonuclease T2 activity"/>
    <property type="evidence" value="ECO:0007669"/>
    <property type="project" value="InterPro"/>
</dbReference>
<comment type="catalytic activity">
    <reaction evidence="14">
        <text>a guanylyl-uridine-RNA = a 3'-end 2',3'-cyclophospho-GMP-RNA + a 5'-end dephospho-uridine-RNA</text>
        <dbReference type="Rhea" id="RHEA:81323"/>
        <dbReference type="Rhea" id="RHEA-COMP:17356"/>
        <dbReference type="Rhea" id="RHEA-COMP:19658"/>
        <dbReference type="Rhea" id="RHEA-COMP:19659"/>
        <dbReference type="ChEBI" id="CHEBI:173224"/>
        <dbReference type="ChEBI" id="CHEBI:231849"/>
        <dbReference type="ChEBI" id="CHEBI:231850"/>
    </reaction>
</comment>
<sequence>MAYRNSRENERNCTFVRIFLPLIIAIVFLQTSDCKNHQWHSLSLSHHWPQTVCLMASEACKVPQNIDYWTVHGLWPKGDELCNKTWHFEIQNVKDILPELKLWWPDVLHPNSTQFWKHEWEKHGTCAATLQSLNTQEKYFSKTLDLFHKTDLNSVLKKFNILPSSNYYMLKVIENALVSVYGVMPKIQCLKPEGRSAQILGQIELCFSKDFDLLNCTHDVFSTHTTENDRQYANYLGLSVCDPQEQISYPPIEHLY</sequence>
<dbReference type="Gene3D" id="3.90.730.10">
    <property type="entry name" value="Ribonuclease T2-like"/>
    <property type="match status" value="1"/>
</dbReference>
<evidence type="ECO:0000256" key="12">
    <source>
        <dbReference type="ARBA" id="ARBA00023228"/>
    </source>
</evidence>
<accession>A0A401RII1</accession>